<dbReference type="GO" id="GO:0005737">
    <property type="term" value="C:cytoplasm"/>
    <property type="evidence" value="ECO:0007669"/>
    <property type="project" value="TreeGrafter"/>
</dbReference>
<dbReference type="GO" id="GO:0008999">
    <property type="term" value="F:protein-N-terminal-alanine acetyltransferase activity"/>
    <property type="evidence" value="ECO:0007669"/>
    <property type="project" value="TreeGrafter"/>
</dbReference>
<dbReference type="PROSITE" id="PS51186">
    <property type="entry name" value="GNAT"/>
    <property type="match status" value="1"/>
</dbReference>
<sequence>MMELKVNERITLREIEHKDAAELYALVDANREHLRRFLGWVDANQSVSDTEAFIAASRQLQQMKNGVTYMIRYEGRIIGVINLHHIDWMNHHTSIGYWLAEGMEGQGIMTAAVKRLITYAFDELGLNRVEIRCAVENRKSRAIPERLGFIREGRIRQGEWLYNRYVDHYIYSLLKNEWRRD</sequence>
<dbReference type="EMBL" id="FNDE01000026">
    <property type="protein sequence ID" value="SDH46267.1"/>
    <property type="molecule type" value="Genomic_DNA"/>
</dbReference>
<gene>
    <name evidence="2" type="ORF">K3F53_15890</name>
    <name evidence="3" type="ORF">SAMN04489735_102638</name>
</gene>
<dbReference type="GeneID" id="97142864"/>
<keyword evidence="3" id="KW-0808">Transferase</keyword>
<evidence type="ECO:0000313" key="2">
    <source>
        <dbReference type="EMBL" id="QYY42315.1"/>
    </source>
</evidence>
<dbReference type="GO" id="GO:1990189">
    <property type="term" value="F:protein N-terminal-serine acetyltransferase activity"/>
    <property type="evidence" value="ECO:0007669"/>
    <property type="project" value="TreeGrafter"/>
</dbReference>
<proteinExistence type="predicted"/>
<reference evidence="3 4" key="1">
    <citation type="submission" date="2016-10" db="EMBL/GenBank/DDBJ databases">
        <authorList>
            <person name="de Groot N.N."/>
        </authorList>
    </citation>
    <scope>NUCLEOTIDE SEQUENCE [LARGE SCALE GENOMIC DNA]</scope>
    <source>
        <strain evidence="3 4">L 420-91</strain>
    </source>
</reference>
<dbReference type="InterPro" id="IPR051908">
    <property type="entry name" value="Ribosomal_N-acetyltransferase"/>
</dbReference>
<dbReference type="PANTHER" id="PTHR43441">
    <property type="entry name" value="RIBOSOMAL-PROTEIN-SERINE ACETYLTRANSFERASE"/>
    <property type="match status" value="1"/>
</dbReference>
<evidence type="ECO:0000313" key="4">
    <source>
        <dbReference type="Proteomes" id="UP000198956"/>
    </source>
</evidence>
<protein>
    <submittedName>
        <fullName evidence="2">GNAT family N-acetyltransferase</fullName>
    </submittedName>
    <submittedName>
        <fullName evidence="3">Ribosomal-protein-serine acetyltransferase</fullName>
    </submittedName>
</protein>
<dbReference type="Pfam" id="PF13302">
    <property type="entry name" value="Acetyltransf_3"/>
    <property type="match status" value="1"/>
</dbReference>
<reference evidence="2 5" key="2">
    <citation type="submission" date="2021-08" db="EMBL/GenBank/DDBJ databases">
        <title>Complete genome sequence of the strain Aneurinibacillus thermoaerophilus CCM 8960.</title>
        <authorList>
            <person name="Musilova J."/>
            <person name="Kourilova X."/>
            <person name="Pernicova I."/>
            <person name="Bezdicek M."/>
            <person name="Lengerova M."/>
            <person name="Obruca S."/>
            <person name="Sedlar K."/>
        </authorList>
    </citation>
    <scope>NUCLEOTIDE SEQUENCE [LARGE SCALE GENOMIC DNA]</scope>
    <source>
        <strain evidence="2 5">CCM 8960</strain>
    </source>
</reference>
<dbReference type="Gene3D" id="3.40.630.30">
    <property type="match status" value="1"/>
</dbReference>
<dbReference type="PANTHER" id="PTHR43441:SF12">
    <property type="entry name" value="RIBOSOMAL N-ACETYLTRANSFERASE YDAF-RELATED"/>
    <property type="match status" value="1"/>
</dbReference>
<name>A0A1G8CL50_ANETH</name>
<evidence type="ECO:0000313" key="3">
    <source>
        <dbReference type="EMBL" id="SDH46267.1"/>
    </source>
</evidence>
<evidence type="ECO:0000259" key="1">
    <source>
        <dbReference type="PROSITE" id="PS51186"/>
    </source>
</evidence>
<dbReference type="OrthoDB" id="9784707at2"/>
<evidence type="ECO:0000313" key="5">
    <source>
        <dbReference type="Proteomes" id="UP000826616"/>
    </source>
</evidence>
<dbReference type="Proteomes" id="UP000198956">
    <property type="component" value="Unassembled WGS sequence"/>
</dbReference>
<feature type="domain" description="N-acetyltransferase" evidence="1">
    <location>
        <begin position="10"/>
        <end position="176"/>
    </location>
</feature>
<dbReference type="InterPro" id="IPR016181">
    <property type="entry name" value="Acyl_CoA_acyltransferase"/>
</dbReference>
<dbReference type="AlphaFoldDB" id="A0A1G8CL50"/>
<accession>A0A1G8CL50</accession>
<organism evidence="3 4">
    <name type="scientific">Aneurinibacillus thermoaerophilus</name>
    <dbReference type="NCBI Taxonomy" id="143495"/>
    <lineage>
        <taxon>Bacteria</taxon>
        <taxon>Bacillati</taxon>
        <taxon>Bacillota</taxon>
        <taxon>Bacilli</taxon>
        <taxon>Bacillales</taxon>
        <taxon>Paenibacillaceae</taxon>
        <taxon>Aneurinibacillus group</taxon>
        <taxon>Aneurinibacillus</taxon>
    </lineage>
</organism>
<dbReference type="InterPro" id="IPR000182">
    <property type="entry name" value="GNAT_dom"/>
</dbReference>
<dbReference type="RefSeq" id="WP_057897683.1">
    <property type="nucleotide sequence ID" value="NZ_CP080764.1"/>
</dbReference>
<dbReference type="Proteomes" id="UP000826616">
    <property type="component" value="Chromosome"/>
</dbReference>
<keyword evidence="5" id="KW-1185">Reference proteome</keyword>
<dbReference type="EMBL" id="CP080764">
    <property type="protein sequence ID" value="QYY42315.1"/>
    <property type="molecule type" value="Genomic_DNA"/>
</dbReference>
<dbReference type="SUPFAM" id="SSF55729">
    <property type="entry name" value="Acyl-CoA N-acyltransferases (Nat)"/>
    <property type="match status" value="1"/>
</dbReference>